<evidence type="ECO:0000313" key="1">
    <source>
        <dbReference type="EMBL" id="KAI0082919.1"/>
    </source>
</evidence>
<keyword evidence="2" id="KW-1185">Reference proteome</keyword>
<dbReference type="Proteomes" id="UP001055072">
    <property type="component" value="Unassembled WGS sequence"/>
</dbReference>
<protein>
    <submittedName>
        <fullName evidence="1">Uncharacterized protein</fullName>
    </submittedName>
</protein>
<evidence type="ECO:0000313" key="2">
    <source>
        <dbReference type="Proteomes" id="UP001055072"/>
    </source>
</evidence>
<reference evidence="1" key="1">
    <citation type="journal article" date="2021" name="Environ. Microbiol.">
        <title>Gene family expansions and transcriptome signatures uncover fungal adaptations to wood decay.</title>
        <authorList>
            <person name="Hage H."/>
            <person name="Miyauchi S."/>
            <person name="Viragh M."/>
            <person name="Drula E."/>
            <person name="Min B."/>
            <person name="Chaduli D."/>
            <person name="Navarro D."/>
            <person name="Favel A."/>
            <person name="Norest M."/>
            <person name="Lesage-Meessen L."/>
            <person name="Balint B."/>
            <person name="Merenyi Z."/>
            <person name="de Eugenio L."/>
            <person name="Morin E."/>
            <person name="Martinez A.T."/>
            <person name="Baldrian P."/>
            <person name="Stursova M."/>
            <person name="Martinez M.J."/>
            <person name="Novotny C."/>
            <person name="Magnuson J.K."/>
            <person name="Spatafora J.W."/>
            <person name="Maurice S."/>
            <person name="Pangilinan J."/>
            <person name="Andreopoulos W."/>
            <person name="LaButti K."/>
            <person name="Hundley H."/>
            <person name="Na H."/>
            <person name="Kuo A."/>
            <person name="Barry K."/>
            <person name="Lipzen A."/>
            <person name="Henrissat B."/>
            <person name="Riley R."/>
            <person name="Ahrendt S."/>
            <person name="Nagy L.G."/>
            <person name="Grigoriev I.V."/>
            <person name="Martin F."/>
            <person name="Rosso M.N."/>
        </authorList>
    </citation>
    <scope>NUCLEOTIDE SEQUENCE</scope>
    <source>
        <strain evidence="1">CBS 384.51</strain>
    </source>
</reference>
<organism evidence="1 2">
    <name type="scientific">Irpex rosettiformis</name>
    <dbReference type="NCBI Taxonomy" id="378272"/>
    <lineage>
        <taxon>Eukaryota</taxon>
        <taxon>Fungi</taxon>
        <taxon>Dikarya</taxon>
        <taxon>Basidiomycota</taxon>
        <taxon>Agaricomycotina</taxon>
        <taxon>Agaricomycetes</taxon>
        <taxon>Polyporales</taxon>
        <taxon>Irpicaceae</taxon>
        <taxon>Irpex</taxon>
    </lineage>
</organism>
<dbReference type="EMBL" id="MU275098">
    <property type="protein sequence ID" value="KAI0082919.1"/>
    <property type="molecule type" value="Genomic_DNA"/>
</dbReference>
<name>A0ACB8TLR7_9APHY</name>
<comment type="caution">
    <text evidence="1">The sequence shown here is derived from an EMBL/GenBank/DDBJ whole genome shotgun (WGS) entry which is preliminary data.</text>
</comment>
<sequence length="349" mass="39768">MASVDTEGTPYKSTLSTSSEHFPFSNVIQVIERADGDECKILHRDISIGNVMLSGKVGEDDVGLLEDWDHARVTISGEARERQKYRAGTWSFMSIGLLQNPKKAHEILDDFESMFWTKLYEALHRFKHTGEIDMGVFTENHPKMDAGYTASDMVVGGDRKYTTLAMFPLVVKFSCKPLQTLLRRIVRAIKDYYDAKYRLSGAEDIAANDSDEDQDDDLSEACEVFELQHAKLNDPKFWLNTFKSALDRKDWEDDLMSVDPYPIRTEEQETQQIESSVGKDFERKNQSGRSKVTDEDPTSSSSGRIPTRSSKPKKTPRFLLFLLRTTINAASTQMTMNQCWNKWAKSPVD</sequence>
<gene>
    <name evidence="1" type="ORF">BDY19DRAFT_999085</name>
</gene>
<proteinExistence type="predicted"/>
<accession>A0ACB8TLR7</accession>